<protein>
    <submittedName>
        <fullName evidence="1">TolB-like 6-bladed beta-propeller domain-containing protein</fullName>
    </submittedName>
</protein>
<dbReference type="SUPFAM" id="SSF50969">
    <property type="entry name" value="YVTN repeat-like/Quinoprotein amine dehydrogenase"/>
    <property type="match status" value="1"/>
</dbReference>
<dbReference type="AlphaFoldDB" id="A0A9D2HYV1"/>
<comment type="caution">
    <text evidence="1">The sequence shown here is derived from an EMBL/GenBank/DDBJ whole genome shotgun (WGS) entry which is preliminary data.</text>
</comment>
<name>A0A9D2HYV1_9BACE</name>
<reference evidence="1" key="1">
    <citation type="journal article" date="2021" name="PeerJ">
        <title>Extensive microbial diversity within the chicken gut microbiome revealed by metagenomics and culture.</title>
        <authorList>
            <person name="Gilroy R."/>
            <person name="Ravi A."/>
            <person name="Getino M."/>
            <person name="Pursley I."/>
            <person name="Horton D.L."/>
            <person name="Alikhan N.F."/>
            <person name="Baker D."/>
            <person name="Gharbi K."/>
            <person name="Hall N."/>
            <person name="Watson M."/>
            <person name="Adriaenssens E.M."/>
            <person name="Foster-Nyarko E."/>
            <person name="Jarju S."/>
            <person name="Secka A."/>
            <person name="Antonio M."/>
            <person name="Oren A."/>
            <person name="Chaudhuri R.R."/>
            <person name="La Ragione R."/>
            <person name="Hildebrand F."/>
            <person name="Pallen M.J."/>
        </authorList>
    </citation>
    <scope>NUCLEOTIDE SEQUENCE</scope>
    <source>
        <strain evidence="1">ChiHjej12B11-9795</strain>
    </source>
</reference>
<evidence type="ECO:0000313" key="1">
    <source>
        <dbReference type="EMBL" id="HJA86623.1"/>
    </source>
</evidence>
<sequence length="349" mass="40825">MRLFIVLLLVGLHLCACQEDKRVKEVDAFFTMEDFGPAIRLKGEILPMDSIWKPARIRVEDSLLILTDMTCDYFIQVYDKRTGKKLTENLSRGSGPGELMYCWSTQYDKDKVWAFDMQMARLNEYARDSFLTGWHVQPQRSLHLQGAPTTVAALPDGTFIGSSLSDKETLFTRYDSNGRKDSSFNMPYPEVDYDIPEIKKKDFWEHRIYYSPRHRKVVVFYTYTDLIEIYDEQMKRERRVQGPDQFGPEFGIRNIEGGYVMIKPQKGISKLSYISGVLTDTEMWTLYRGCWPTDGNDARQTLLVFDYEGNPLRHYELDMSVQDYAIDEEERCIYALTEHPDPVVVRYPY</sequence>
<dbReference type="Pfam" id="PF15869">
    <property type="entry name" value="TolB_like"/>
    <property type="match status" value="1"/>
</dbReference>
<dbReference type="InterPro" id="IPR011044">
    <property type="entry name" value="Quino_amine_DH_bsu"/>
</dbReference>
<evidence type="ECO:0000313" key="2">
    <source>
        <dbReference type="Proteomes" id="UP000823862"/>
    </source>
</evidence>
<organism evidence="1 2">
    <name type="scientific">Candidatus Bacteroides avicola</name>
    <dbReference type="NCBI Taxonomy" id="2838468"/>
    <lineage>
        <taxon>Bacteria</taxon>
        <taxon>Pseudomonadati</taxon>
        <taxon>Bacteroidota</taxon>
        <taxon>Bacteroidia</taxon>
        <taxon>Bacteroidales</taxon>
        <taxon>Bacteroidaceae</taxon>
        <taxon>Bacteroides</taxon>
    </lineage>
</organism>
<gene>
    <name evidence="1" type="ORF">H9950_10620</name>
</gene>
<dbReference type="EMBL" id="DWZI01000053">
    <property type="protein sequence ID" value="HJA86623.1"/>
    <property type="molecule type" value="Genomic_DNA"/>
</dbReference>
<proteinExistence type="predicted"/>
<reference evidence="1" key="2">
    <citation type="submission" date="2021-04" db="EMBL/GenBank/DDBJ databases">
        <authorList>
            <person name="Gilroy R."/>
        </authorList>
    </citation>
    <scope>NUCLEOTIDE SEQUENCE</scope>
    <source>
        <strain evidence="1">ChiHjej12B11-9795</strain>
    </source>
</reference>
<dbReference type="Proteomes" id="UP000823862">
    <property type="component" value="Unassembled WGS sequence"/>
</dbReference>
<accession>A0A9D2HYV1</accession>